<evidence type="ECO:0000313" key="3">
    <source>
        <dbReference type="Proteomes" id="UP000663836"/>
    </source>
</evidence>
<reference evidence="2" key="1">
    <citation type="submission" date="2021-02" db="EMBL/GenBank/DDBJ databases">
        <authorList>
            <person name="Nowell W R."/>
        </authorList>
    </citation>
    <scope>NUCLEOTIDE SEQUENCE</scope>
</reference>
<comment type="caution">
    <text evidence="2">The sequence shown here is derived from an EMBL/GenBank/DDBJ whole genome shotgun (WGS) entry which is preliminary data.</text>
</comment>
<evidence type="ECO:0000256" key="1">
    <source>
        <dbReference type="SAM" id="MobiDB-lite"/>
    </source>
</evidence>
<name>A0A819W6N1_9BILA</name>
<accession>A0A819W6N1</accession>
<protein>
    <submittedName>
        <fullName evidence="2">Uncharacterized protein</fullName>
    </submittedName>
</protein>
<feature type="compositionally biased region" description="Polar residues" evidence="1">
    <location>
        <begin position="17"/>
        <end position="26"/>
    </location>
</feature>
<dbReference type="EMBL" id="CAJOBD010008684">
    <property type="protein sequence ID" value="CAF4118707.1"/>
    <property type="molecule type" value="Genomic_DNA"/>
</dbReference>
<organism evidence="2 3">
    <name type="scientific">Rotaria sordida</name>
    <dbReference type="NCBI Taxonomy" id="392033"/>
    <lineage>
        <taxon>Eukaryota</taxon>
        <taxon>Metazoa</taxon>
        <taxon>Spiralia</taxon>
        <taxon>Gnathifera</taxon>
        <taxon>Rotifera</taxon>
        <taxon>Eurotatoria</taxon>
        <taxon>Bdelloidea</taxon>
        <taxon>Philodinida</taxon>
        <taxon>Philodinidae</taxon>
        <taxon>Rotaria</taxon>
    </lineage>
</organism>
<proteinExistence type="predicted"/>
<dbReference type="AlphaFoldDB" id="A0A819W6N1"/>
<sequence length="423" mass="50479">MHSNKNQSKVKIRKNKLNQGQHNRQGQYFKKKYHKFHRHTISNQINYQLKQENMIEMNEMKSILISEEYLFRKKCYPSHIRSNIDPTQLLFDYSIISNKDFQQKLSIVITRNNERNFLIELFNNEETLTSIRQLTQSINKLNYSILQHEQWTYYYNLGIREGIWNGRVSKKMALINSMCSTYGRRKILIEQRQKYFQQQIEENTSEIDEHLKQLSTSIDANRLIEIIIDLVCQDQNQLRLEFQRRRSMLKFDAKDHQLVEAFYQLKPRQTEIHSAKIIWKATDDEQKLRYEIDIFKKWLSDKSSSTCCTFQDLALTKINSILINLLFDKQCLSTIHVTMNKMKSIHTFINDLAIRTISVAEEIAQTYLQKAIDEKTKILNNGKKFKKLPTVDTIITAIENRQTNMVHRAQYNITRILHIIEMK</sequence>
<dbReference type="Proteomes" id="UP000663836">
    <property type="component" value="Unassembled WGS sequence"/>
</dbReference>
<gene>
    <name evidence="2" type="ORF">JBS370_LOCUS32533</name>
</gene>
<feature type="region of interest" description="Disordered" evidence="1">
    <location>
        <begin position="1"/>
        <end position="27"/>
    </location>
</feature>
<evidence type="ECO:0000313" key="2">
    <source>
        <dbReference type="EMBL" id="CAF4118707.1"/>
    </source>
</evidence>